<feature type="compositionally biased region" description="Polar residues" evidence="3">
    <location>
        <begin position="198"/>
        <end position="210"/>
    </location>
</feature>
<dbReference type="Pfam" id="PF22699">
    <property type="entry name" value="GMIP-like_FCH"/>
    <property type="match status" value="1"/>
</dbReference>
<evidence type="ECO:0000259" key="4">
    <source>
        <dbReference type="Pfam" id="PF00611"/>
    </source>
</evidence>
<feature type="compositionally biased region" description="Low complexity" evidence="3">
    <location>
        <begin position="150"/>
        <end position="164"/>
    </location>
</feature>
<reference evidence="8" key="1">
    <citation type="submission" date="2017-02" db="UniProtKB">
        <authorList>
            <consortium name="WormBaseParasite"/>
        </authorList>
    </citation>
    <scope>IDENTIFICATION</scope>
</reference>
<dbReference type="WBParaSite" id="NBR_0001998601-mRNA-1">
    <property type="protein sequence ID" value="NBR_0001998601-mRNA-1"/>
    <property type="gene ID" value="NBR_0001998601"/>
</dbReference>
<keyword evidence="7" id="KW-1185">Reference proteome</keyword>
<evidence type="ECO:0000256" key="3">
    <source>
        <dbReference type="SAM" id="MobiDB-lite"/>
    </source>
</evidence>
<keyword evidence="1 2" id="KW-0175">Coiled coil</keyword>
<name>A0A0N4YRW4_NIPBR</name>
<sequence>MAADIMEQDYVQHFWGEKHLGFHVLYENMKHGEDAVNEIGHFLKERLAMEEEYGKMFNKSMSRDLAKEVAKYKEDLTKARKEAKQQDILDAVNLMQTTTTCLQKSKETYYARCAELEKLKKETSVNPKEVGKEPAEFCVISDDETHRRQSGSMPSSSCSSGVVPANPPPAPPTTDGLLSLDPLDSWNENKDPQPVQPSPTASHSSDSTTGGAPIIPTFSSSMGGSGAAGRQKLSLFLPKRMKTVSQSSVSEDHEPTGADSELDYSLYVEGRSNAAYRQFTPSELSPVM</sequence>
<dbReference type="GO" id="GO:0005886">
    <property type="term" value="C:plasma membrane"/>
    <property type="evidence" value="ECO:0007669"/>
    <property type="project" value="TreeGrafter"/>
</dbReference>
<evidence type="ECO:0000313" key="8">
    <source>
        <dbReference type="WBParaSite" id="NBR_0001998601-mRNA-1"/>
    </source>
</evidence>
<dbReference type="Gene3D" id="1.20.1270.60">
    <property type="entry name" value="Arfaptin homology (AH) domain/BAR domain"/>
    <property type="match status" value="2"/>
</dbReference>
<dbReference type="PANTHER" id="PTHR23065">
    <property type="entry name" value="PROLINE-SERINE-THREONINE PHOSPHATASE INTERACTING PROTEIN 1"/>
    <property type="match status" value="1"/>
</dbReference>
<protein>
    <submittedName>
        <fullName evidence="8">FCH domain-containing protein</fullName>
    </submittedName>
</protein>
<feature type="region of interest" description="Disordered" evidence="3">
    <location>
        <begin position="143"/>
        <end position="233"/>
    </location>
</feature>
<evidence type="ECO:0000256" key="1">
    <source>
        <dbReference type="ARBA" id="ARBA00023054"/>
    </source>
</evidence>
<reference evidence="6 7" key="2">
    <citation type="submission" date="2018-11" db="EMBL/GenBank/DDBJ databases">
        <authorList>
            <consortium name="Pathogen Informatics"/>
        </authorList>
    </citation>
    <scope>NUCLEOTIDE SEQUENCE [LARGE SCALE GENOMIC DNA]</scope>
</reference>
<dbReference type="GO" id="GO:0005905">
    <property type="term" value="C:clathrin-coated pit"/>
    <property type="evidence" value="ECO:0007669"/>
    <property type="project" value="TreeGrafter"/>
</dbReference>
<evidence type="ECO:0000313" key="7">
    <source>
        <dbReference type="Proteomes" id="UP000271162"/>
    </source>
</evidence>
<evidence type="ECO:0000313" key="6">
    <source>
        <dbReference type="EMBL" id="VDL83723.1"/>
    </source>
</evidence>
<dbReference type="SUPFAM" id="SSF103657">
    <property type="entry name" value="BAR/IMD domain-like"/>
    <property type="match status" value="1"/>
</dbReference>
<dbReference type="EMBL" id="UYSL01024683">
    <property type="protein sequence ID" value="VDL83723.1"/>
    <property type="molecule type" value="Genomic_DNA"/>
</dbReference>
<dbReference type="GO" id="GO:0072583">
    <property type="term" value="P:clathrin-dependent endocytosis"/>
    <property type="evidence" value="ECO:0007669"/>
    <property type="project" value="TreeGrafter"/>
</dbReference>
<dbReference type="InterPro" id="IPR027267">
    <property type="entry name" value="AH/BAR_dom_sf"/>
</dbReference>
<feature type="domain" description="GMIP/FCHO2-like FCH" evidence="5">
    <location>
        <begin position="60"/>
        <end position="127"/>
    </location>
</feature>
<dbReference type="Pfam" id="PF00611">
    <property type="entry name" value="FCH"/>
    <property type="match status" value="1"/>
</dbReference>
<dbReference type="Proteomes" id="UP000271162">
    <property type="component" value="Unassembled WGS sequence"/>
</dbReference>
<organism evidence="8">
    <name type="scientific">Nippostrongylus brasiliensis</name>
    <name type="common">Rat hookworm</name>
    <dbReference type="NCBI Taxonomy" id="27835"/>
    <lineage>
        <taxon>Eukaryota</taxon>
        <taxon>Metazoa</taxon>
        <taxon>Ecdysozoa</taxon>
        <taxon>Nematoda</taxon>
        <taxon>Chromadorea</taxon>
        <taxon>Rhabditida</taxon>
        <taxon>Rhabditina</taxon>
        <taxon>Rhabditomorpha</taxon>
        <taxon>Strongyloidea</taxon>
        <taxon>Heligmosomidae</taxon>
        <taxon>Nippostrongylus</taxon>
    </lineage>
</organism>
<evidence type="ECO:0000256" key="2">
    <source>
        <dbReference type="SAM" id="Coils"/>
    </source>
</evidence>
<dbReference type="GO" id="GO:0030136">
    <property type="term" value="C:clathrin-coated vesicle"/>
    <property type="evidence" value="ECO:0007669"/>
    <property type="project" value="TreeGrafter"/>
</dbReference>
<dbReference type="GO" id="GO:0048268">
    <property type="term" value="P:clathrin coat assembly"/>
    <property type="evidence" value="ECO:0007669"/>
    <property type="project" value="TreeGrafter"/>
</dbReference>
<dbReference type="PANTHER" id="PTHR23065:SF15">
    <property type="entry name" value="AT02057P"/>
    <property type="match status" value="1"/>
</dbReference>
<feature type="coiled-coil region" evidence="2">
    <location>
        <begin position="62"/>
        <end position="89"/>
    </location>
</feature>
<dbReference type="STRING" id="27835.A0A0N4YRW4"/>
<gene>
    <name evidence="6" type="ORF">NBR_LOCUS19987</name>
</gene>
<proteinExistence type="predicted"/>
<feature type="region of interest" description="Disordered" evidence="3">
    <location>
        <begin position="241"/>
        <end position="260"/>
    </location>
</feature>
<feature type="domain" description="FCH" evidence="4">
    <location>
        <begin position="21"/>
        <end position="59"/>
    </location>
</feature>
<accession>A0A0N4YRW4</accession>
<dbReference type="InterPro" id="IPR001060">
    <property type="entry name" value="FCH_dom"/>
</dbReference>
<evidence type="ECO:0000259" key="5">
    <source>
        <dbReference type="Pfam" id="PF22699"/>
    </source>
</evidence>
<dbReference type="AlphaFoldDB" id="A0A0N4YRW4"/>
<dbReference type="InterPro" id="IPR054713">
    <property type="entry name" value="GMIP/FCHO2-like_FCH"/>
</dbReference>